<protein>
    <submittedName>
        <fullName evidence="1">Uncharacterized protein</fullName>
    </submittedName>
</protein>
<dbReference type="EMBL" id="FBWC01000023">
    <property type="protein sequence ID" value="CUX50112.1"/>
    <property type="molecule type" value="Genomic_DNA"/>
</dbReference>
<dbReference type="AlphaFoldDB" id="A0A1S7RBR2"/>
<name>A0A1S7RBR2_AGRTU</name>
<evidence type="ECO:0000313" key="1">
    <source>
        <dbReference type="EMBL" id="CUX50112.1"/>
    </source>
</evidence>
<proteinExistence type="predicted"/>
<sequence length="27" mass="2849">MTLIPSVCQVMECQKLNAGTVRLSGLG</sequence>
<gene>
    <name evidence="1" type="ORF">AGR4C_Lc130038</name>
</gene>
<organism evidence="1 2">
    <name type="scientific">Agrobacterium tumefaciens str. Kerr 14</name>
    <dbReference type="NCBI Taxonomy" id="1183424"/>
    <lineage>
        <taxon>Bacteria</taxon>
        <taxon>Pseudomonadati</taxon>
        <taxon>Pseudomonadota</taxon>
        <taxon>Alphaproteobacteria</taxon>
        <taxon>Hyphomicrobiales</taxon>
        <taxon>Rhizobiaceae</taxon>
        <taxon>Rhizobium/Agrobacterium group</taxon>
        <taxon>Agrobacterium</taxon>
        <taxon>Agrobacterium tumefaciens complex</taxon>
    </lineage>
</organism>
<evidence type="ECO:0000313" key="2">
    <source>
        <dbReference type="Proteomes" id="UP000191897"/>
    </source>
</evidence>
<accession>A0A1S7RBR2</accession>
<reference evidence="1 2" key="1">
    <citation type="submission" date="2016-01" db="EMBL/GenBank/DDBJ databases">
        <authorList>
            <person name="Oliw E.H."/>
        </authorList>
    </citation>
    <scope>NUCLEOTIDE SEQUENCE [LARGE SCALE GENOMIC DNA]</scope>
    <source>
        <strain evidence="1 2">Kerr 14</strain>
    </source>
</reference>
<dbReference type="Proteomes" id="UP000191897">
    <property type="component" value="Unassembled WGS sequence"/>
</dbReference>